<protein>
    <submittedName>
        <fullName evidence="2">Uncharacterized protein</fullName>
    </submittedName>
</protein>
<evidence type="ECO:0000256" key="1">
    <source>
        <dbReference type="SAM" id="MobiDB-lite"/>
    </source>
</evidence>
<comment type="caution">
    <text evidence="2">The sequence shown here is derived from an EMBL/GenBank/DDBJ whole genome shotgun (WGS) entry which is preliminary data.</text>
</comment>
<proteinExistence type="predicted"/>
<keyword evidence="3" id="KW-1185">Reference proteome</keyword>
<evidence type="ECO:0000313" key="3">
    <source>
        <dbReference type="Proteomes" id="UP000217199"/>
    </source>
</evidence>
<organism evidence="2 3">
    <name type="scientific">Pyrrhoderma noxium</name>
    <dbReference type="NCBI Taxonomy" id="2282107"/>
    <lineage>
        <taxon>Eukaryota</taxon>
        <taxon>Fungi</taxon>
        <taxon>Dikarya</taxon>
        <taxon>Basidiomycota</taxon>
        <taxon>Agaricomycotina</taxon>
        <taxon>Agaricomycetes</taxon>
        <taxon>Hymenochaetales</taxon>
        <taxon>Hymenochaetaceae</taxon>
        <taxon>Pyrrhoderma</taxon>
    </lineage>
</organism>
<feature type="region of interest" description="Disordered" evidence="1">
    <location>
        <begin position="39"/>
        <end position="58"/>
    </location>
</feature>
<dbReference type="Proteomes" id="UP000217199">
    <property type="component" value="Unassembled WGS sequence"/>
</dbReference>
<gene>
    <name evidence="2" type="ORF">PNOK_0886700</name>
</gene>
<dbReference type="AlphaFoldDB" id="A0A286U8Z0"/>
<dbReference type="EMBL" id="NBII01000009">
    <property type="protein sequence ID" value="PAV16009.1"/>
    <property type="molecule type" value="Genomic_DNA"/>
</dbReference>
<evidence type="ECO:0000313" key="2">
    <source>
        <dbReference type="EMBL" id="PAV16009.1"/>
    </source>
</evidence>
<dbReference type="InParanoid" id="A0A286U8Z0"/>
<reference evidence="2 3" key="1">
    <citation type="journal article" date="2017" name="Mol. Ecol.">
        <title>Comparative and population genomic landscape of Phellinus noxius: A hypervariable fungus causing root rot in trees.</title>
        <authorList>
            <person name="Chung C.L."/>
            <person name="Lee T.J."/>
            <person name="Akiba M."/>
            <person name="Lee H.H."/>
            <person name="Kuo T.H."/>
            <person name="Liu D."/>
            <person name="Ke H.M."/>
            <person name="Yokoi T."/>
            <person name="Roa M.B."/>
            <person name="Lu M.J."/>
            <person name="Chang Y.Y."/>
            <person name="Ann P.J."/>
            <person name="Tsai J.N."/>
            <person name="Chen C.Y."/>
            <person name="Tzean S.S."/>
            <person name="Ota Y."/>
            <person name="Hattori T."/>
            <person name="Sahashi N."/>
            <person name="Liou R.F."/>
            <person name="Kikuchi T."/>
            <person name="Tsai I.J."/>
        </authorList>
    </citation>
    <scope>NUCLEOTIDE SEQUENCE [LARGE SCALE GENOMIC DNA]</scope>
    <source>
        <strain evidence="2 3">FFPRI411160</strain>
    </source>
</reference>
<accession>A0A286U8Z0</accession>
<sequence>MQSYWLSAPHTSVSLIKLHSHSSKKCVINDISASPSPGLDSSIEIASPPPASHGLKPGLYGPPSKAIPKMPKPSIVDQINLDAEADNLIAFDNADLRDNTLLVELPPSSSVASFSLFSVLENPTPSLPIIPTMAEALVLSTALVPFSASTLSEPSLGISLTISDDTPIKADETPLKPTMKDTILSVILSSASADLILPTVPPYFDSPLLLGLLEGASSSKSATLGPNPDSLLTVKPTKPNLTTPVMTPILLSEGGPTLHGASAILALVCQVGFILLGYGPSTPLSPFFLAFDSHLPPGLAMSSTLNESPSHYSYLWDPPLTSLNTVWSHIEQEY</sequence>
<name>A0A286U8Z0_9AGAM</name>